<dbReference type="AlphaFoldDB" id="A0A376CPR0"/>
<dbReference type="PROSITE" id="PS50850">
    <property type="entry name" value="MFS"/>
    <property type="match status" value="1"/>
</dbReference>
<feature type="transmembrane region" description="Helical" evidence="7">
    <location>
        <begin position="436"/>
        <end position="455"/>
    </location>
</feature>
<feature type="transmembrane region" description="Helical" evidence="7">
    <location>
        <begin position="396"/>
        <end position="424"/>
    </location>
</feature>
<dbReference type="PRINTS" id="PR01036">
    <property type="entry name" value="TCRTETB"/>
</dbReference>
<feature type="domain" description="Major facilitator superfamily (MFS) profile" evidence="8">
    <location>
        <begin position="17"/>
        <end position="459"/>
    </location>
</feature>
<keyword evidence="2" id="KW-0813">Transport</keyword>
<sequence>MAQPTQKQPPQKQSLTIMFAAALAAFIATFNETFLNVGFTPMMADFGVDVSTIQWLATAYMLGAAVMTPTAGFFMRRFNTKPLFLATSSTLIIGGVVTALAPNFSVMLVGRIIQSIGTGLLVPIGMMIALTVAPRPKLGTFMGIMGAMTTLGPSIAILVSGVILEFAHWRALCWTFTGLAVIVFIVGLLTVYNISESAKARLDMTSVILVAIALIGLLYGISTVFGPAKLVAIVAFLVGVAAMVFFVRRQNNIADPLINLEPLKIYPFAAGVLINIIALIIVFSMNILVPTHLQSVHGTTGLQASLVLFPAILLAVVFGPLAGQIYDKRGAKHLLPIGMALMAVFAVATTYAMGGDALWLITVLYMPAIVGSAMAIGPVQSFALSTLPRQLNPHGVTIFSTSFQIAGCVGTALSTGIYGAVISAGGGTDEAANNGMLWVGIVLFILAAIGTVLAWTGTRAQVPASTQALDDEAPQIAETLVAELMKTDIYHLHPNQSIRQALRMFVDKRISGVPLLEDGRLAGFVSDGDVLEAIGDSVPAFTTPYALLVNNDSEEFETDVARVLDTAVSTIATRSVITVNVNDDLGHISSVLSDKHLKKAPVVDDRGNVVGIINRSDINRYLVAKYVSA</sequence>
<evidence type="ECO:0000256" key="2">
    <source>
        <dbReference type="ARBA" id="ARBA00022448"/>
    </source>
</evidence>
<dbReference type="OrthoDB" id="9812221at2"/>
<dbReference type="InterPro" id="IPR020846">
    <property type="entry name" value="MFS_dom"/>
</dbReference>
<feature type="transmembrane region" description="Helical" evidence="7">
    <location>
        <begin position="82"/>
        <end position="100"/>
    </location>
</feature>
<dbReference type="InterPro" id="IPR036259">
    <property type="entry name" value="MFS_trans_sf"/>
</dbReference>
<dbReference type="GO" id="GO:0022857">
    <property type="term" value="F:transmembrane transporter activity"/>
    <property type="evidence" value="ECO:0007669"/>
    <property type="project" value="InterPro"/>
</dbReference>
<proteinExistence type="predicted"/>
<organism evidence="10 11">
    <name type="scientific">Corynebacterium pilosum</name>
    <dbReference type="NCBI Taxonomy" id="35756"/>
    <lineage>
        <taxon>Bacteria</taxon>
        <taxon>Bacillati</taxon>
        <taxon>Actinomycetota</taxon>
        <taxon>Actinomycetes</taxon>
        <taxon>Mycobacteriales</taxon>
        <taxon>Corynebacteriaceae</taxon>
        <taxon>Corynebacterium</taxon>
    </lineage>
</organism>
<feature type="transmembrane region" description="Helical" evidence="7">
    <location>
        <begin position="228"/>
        <end position="247"/>
    </location>
</feature>
<dbReference type="RefSeq" id="WP_018580877.1">
    <property type="nucleotide sequence ID" value="NZ_LDYD01000008.1"/>
</dbReference>
<feature type="transmembrane region" description="Helical" evidence="7">
    <location>
        <begin position="334"/>
        <end position="353"/>
    </location>
</feature>
<dbReference type="Proteomes" id="UP000254467">
    <property type="component" value="Unassembled WGS sequence"/>
</dbReference>
<evidence type="ECO:0000256" key="5">
    <source>
        <dbReference type="ARBA" id="ARBA00023136"/>
    </source>
</evidence>
<feature type="transmembrane region" description="Helical" evidence="7">
    <location>
        <begin position="359"/>
        <end position="384"/>
    </location>
</feature>
<protein>
    <submittedName>
        <fullName evidence="10">Major facilitator superfamily permease</fullName>
    </submittedName>
</protein>
<evidence type="ECO:0000256" key="6">
    <source>
        <dbReference type="PROSITE-ProRule" id="PRU00703"/>
    </source>
</evidence>
<dbReference type="InterPro" id="IPR011701">
    <property type="entry name" value="MFS"/>
</dbReference>
<dbReference type="Gene3D" id="1.20.1720.10">
    <property type="entry name" value="Multidrug resistance protein D"/>
    <property type="match status" value="1"/>
</dbReference>
<dbReference type="Gene3D" id="3.10.580.10">
    <property type="entry name" value="CBS-domain"/>
    <property type="match status" value="1"/>
</dbReference>
<dbReference type="Gene3D" id="1.20.1250.20">
    <property type="entry name" value="MFS general substrate transporter like domains"/>
    <property type="match status" value="1"/>
</dbReference>
<feature type="transmembrane region" description="Helical" evidence="7">
    <location>
        <begin position="15"/>
        <end position="35"/>
    </location>
</feature>
<accession>A0A376CPR0</accession>
<feature type="domain" description="CBS" evidence="9">
    <location>
        <begin position="485"/>
        <end position="540"/>
    </location>
</feature>
<evidence type="ECO:0000256" key="1">
    <source>
        <dbReference type="ARBA" id="ARBA00004651"/>
    </source>
</evidence>
<dbReference type="Pfam" id="PF00571">
    <property type="entry name" value="CBS"/>
    <property type="match status" value="2"/>
</dbReference>
<dbReference type="GO" id="GO:0005886">
    <property type="term" value="C:plasma membrane"/>
    <property type="evidence" value="ECO:0007669"/>
    <property type="project" value="UniProtKB-SubCell"/>
</dbReference>
<dbReference type="InterPro" id="IPR000644">
    <property type="entry name" value="CBS_dom"/>
</dbReference>
<feature type="transmembrane region" description="Helical" evidence="7">
    <location>
        <begin position="55"/>
        <end position="75"/>
    </location>
</feature>
<evidence type="ECO:0000313" key="11">
    <source>
        <dbReference type="Proteomes" id="UP000254467"/>
    </source>
</evidence>
<dbReference type="SUPFAM" id="SSF103473">
    <property type="entry name" value="MFS general substrate transporter"/>
    <property type="match status" value="1"/>
</dbReference>
<dbReference type="PROSITE" id="PS51371">
    <property type="entry name" value="CBS"/>
    <property type="match status" value="2"/>
</dbReference>
<dbReference type="InterPro" id="IPR046342">
    <property type="entry name" value="CBS_dom_sf"/>
</dbReference>
<evidence type="ECO:0000256" key="4">
    <source>
        <dbReference type="ARBA" id="ARBA00022989"/>
    </source>
</evidence>
<feature type="transmembrane region" description="Helical" evidence="7">
    <location>
        <begin position="204"/>
        <end position="222"/>
    </location>
</feature>
<dbReference type="SUPFAM" id="SSF54631">
    <property type="entry name" value="CBS-domain pair"/>
    <property type="match status" value="1"/>
</dbReference>
<comment type="subcellular location">
    <subcellularLocation>
        <location evidence="1">Cell membrane</location>
        <topology evidence="1">Multi-pass membrane protein</topology>
    </subcellularLocation>
</comment>
<keyword evidence="6" id="KW-0129">CBS domain</keyword>
<keyword evidence="11" id="KW-1185">Reference proteome</keyword>
<dbReference type="Pfam" id="PF07690">
    <property type="entry name" value="MFS_1"/>
    <property type="match status" value="1"/>
</dbReference>
<feature type="domain" description="CBS" evidence="9">
    <location>
        <begin position="572"/>
        <end position="628"/>
    </location>
</feature>
<gene>
    <name evidence="10" type="primary">hsrA_3</name>
    <name evidence="10" type="ORF">NCTC11862_02006</name>
</gene>
<name>A0A376CPR0_9CORY</name>
<feature type="transmembrane region" description="Helical" evidence="7">
    <location>
        <begin position="112"/>
        <end position="133"/>
    </location>
</feature>
<evidence type="ECO:0000259" key="9">
    <source>
        <dbReference type="PROSITE" id="PS51371"/>
    </source>
</evidence>
<evidence type="ECO:0000313" key="10">
    <source>
        <dbReference type="EMBL" id="STC70197.1"/>
    </source>
</evidence>
<feature type="transmembrane region" description="Helical" evidence="7">
    <location>
        <begin position="268"/>
        <end position="289"/>
    </location>
</feature>
<feature type="transmembrane region" description="Helical" evidence="7">
    <location>
        <begin position="301"/>
        <end position="322"/>
    </location>
</feature>
<reference evidence="10 11" key="1">
    <citation type="submission" date="2018-06" db="EMBL/GenBank/DDBJ databases">
        <authorList>
            <consortium name="Pathogen Informatics"/>
            <person name="Doyle S."/>
        </authorList>
    </citation>
    <scope>NUCLEOTIDE SEQUENCE [LARGE SCALE GENOMIC DNA]</scope>
    <source>
        <strain evidence="10 11">NCTC11862</strain>
    </source>
</reference>
<evidence type="ECO:0000256" key="3">
    <source>
        <dbReference type="ARBA" id="ARBA00022692"/>
    </source>
</evidence>
<feature type="transmembrane region" description="Helical" evidence="7">
    <location>
        <begin position="140"/>
        <end position="163"/>
    </location>
</feature>
<keyword evidence="3 7" id="KW-0812">Transmembrane</keyword>
<dbReference type="PANTHER" id="PTHR42718">
    <property type="entry name" value="MAJOR FACILITATOR SUPERFAMILY MULTIDRUG TRANSPORTER MFSC"/>
    <property type="match status" value="1"/>
</dbReference>
<evidence type="ECO:0000259" key="8">
    <source>
        <dbReference type="PROSITE" id="PS50850"/>
    </source>
</evidence>
<dbReference type="PANTHER" id="PTHR42718:SF9">
    <property type="entry name" value="MAJOR FACILITATOR SUPERFAMILY MULTIDRUG TRANSPORTER MFSC"/>
    <property type="match status" value="1"/>
</dbReference>
<keyword evidence="5 7" id="KW-0472">Membrane</keyword>
<dbReference type="SMART" id="SM00116">
    <property type="entry name" value="CBS"/>
    <property type="match status" value="2"/>
</dbReference>
<keyword evidence="4 7" id="KW-1133">Transmembrane helix</keyword>
<dbReference type="EMBL" id="UFXQ01000001">
    <property type="protein sequence ID" value="STC70197.1"/>
    <property type="molecule type" value="Genomic_DNA"/>
</dbReference>
<evidence type="ECO:0000256" key="7">
    <source>
        <dbReference type="SAM" id="Phobius"/>
    </source>
</evidence>
<feature type="transmembrane region" description="Helical" evidence="7">
    <location>
        <begin position="169"/>
        <end position="192"/>
    </location>
</feature>
<dbReference type="STRING" id="35756.GCA_001044155_02230"/>